<dbReference type="GO" id="GO:0004460">
    <property type="term" value="F:L-lactate dehydrogenase (cytochrome) activity"/>
    <property type="evidence" value="ECO:0007669"/>
    <property type="project" value="TreeGrafter"/>
</dbReference>
<dbReference type="InterPro" id="IPR013785">
    <property type="entry name" value="Aldolase_TIM"/>
</dbReference>
<feature type="compositionally biased region" description="Acidic residues" evidence="3">
    <location>
        <begin position="81"/>
        <end position="97"/>
    </location>
</feature>
<evidence type="ECO:0000313" key="6">
    <source>
        <dbReference type="Proteomes" id="UP001165063"/>
    </source>
</evidence>
<evidence type="ECO:0000256" key="2">
    <source>
        <dbReference type="ARBA" id="ARBA00023002"/>
    </source>
</evidence>
<accession>A0A9W7DDK3</accession>
<dbReference type="Pfam" id="PF01070">
    <property type="entry name" value="FMN_dh"/>
    <property type="match status" value="1"/>
</dbReference>
<keyword evidence="6" id="KW-1185">Reference proteome</keyword>
<evidence type="ECO:0000256" key="3">
    <source>
        <dbReference type="SAM" id="MobiDB-lite"/>
    </source>
</evidence>
<evidence type="ECO:0000259" key="4">
    <source>
        <dbReference type="PROSITE" id="PS51349"/>
    </source>
</evidence>
<comment type="caution">
    <text evidence="5">The sequence shown here is derived from an EMBL/GenBank/DDBJ whole genome shotgun (WGS) entry which is preliminary data.</text>
</comment>
<dbReference type="PANTHER" id="PTHR10578">
    <property type="entry name" value="S -2-HYDROXY-ACID OXIDASE-RELATED"/>
    <property type="match status" value="1"/>
</dbReference>
<evidence type="ECO:0000256" key="1">
    <source>
        <dbReference type="ARBA" id="ARBA00001917"/>
    </source>
</evidence>
<evidence type="ECO:0000313" key="5">
    <source>
        <dbReference type="EMBL" id="GMG20375.1"/>
    </source>
</evidence>
<organism evidence="5 6">
    <name type="scientific">Ambrosiozyma monospora</name>
    <name type="common">Yeast</name>
    <name type="synonym">Endomycopsis monosporus</name>
    <dbReference type="NCBI Taxonomy" id="43982"/>
    <lineage>
        <taxon>Eukaryota</taxon>
        <taxon>Fungi</taxon>
        <taxon>Dikarya</taxon>
        <taxon>Ascomycota</taxon>
        <taxon>Saccharomycotina</taxon>
        <taxon>Pichiomycetes</taxon>
        <taxon>Pichiales</taxon>
        <taxon>Pichiaceae</taxon>
        <taxon>Ambrosiozyma</taxon>
    </lineage>
</organism>
<dbReference type="AlphaFoldDB" id="A0A9W7DDK3"/>
<name>A0A9W7DDK3_AMBMO</name>
<feature type="compositionally biased region" description="Basic and acidic residues" evidence="3">
    <location>
        <begin position="98"/>
        <end position="107"/>
    </location>
</feature>
<protein>
    <submittedName>
        <fullName evidence="5">Unnamed protein product</fullName>
    </submittedName>
</protein>
<dbReference type="InterPro" id="IPR037396">
    <property type="entry name" value="FMN_HAD"/>
</dbReference>
<dbReference type="PANTHER" id="PTHR10578:SF148">
    <property type="entry name" value="L-LACTATE DEHYDROGENASE (CYTOCHROME)"/>
    <property type="match status" value="1"/>
</dbReference>
<dbReference type="OrthoDB" id="1925334at2759"/>
<dbReference type="Gene3D" id="3.20.20.70">
    <property type="entry name" value="Aldolase class I"/>
    <property type="match status" value="1"/>
</dbReference>
<proteinExistence type="predicted"/>
<dbReference type="Proteomes" id="UP001165063">
    <property type="component" value="Unassembled WGS sequence"/>
</dbReference>
<feature type="region of interest" description="Disordered" evidence="3">
    <location>
        <begin position="81"/>
        <end position="107"/>
    </location>
</feature>
<gene>
    <name evidence="5" type="ORF">Amon01_000119000</name>
</gene>
<dbReference type="GO" id="GO:0006089">
    <property type="term" value="P:lactate metabolic process"/>
    <property type="evidence" value="ECO:0007669"/>
    <property type="project" value="TreeGrafter"/>
</dbReference>
<feature type="domain" description="FMN hydroxy acid dehydrogenase" evidence="4">
    <location>
        <begin position="113"/>
        <end position="469"/>
    </location>
</feature>
<keyword evidence="2" id="KW-0560">Oxidoreductase</keyword>
<dbReference type="EMBL" id="BSXU01000352">
    <property type="protein sequence ID" value="GMG20375.1"/>
    <property type="molecule type" value="Genomic_DNA"/>
</dbReference>
<reference evidence="5" key="1">
    <citation type="submission" date="2023-04" db="EMBL/GenBank/DDBJ databases">
        <title>Ambrosiozyma monospora NBRC 1965.</title>
        <authorList>
            <person name="Ichikawa N."/>
            <person name="Sato H."/>
            <person name="Tonouchi N."/>
        </authorList>
    </citation>
    <scope>NUCLEOTIDE SEQUENCE</scope>
    <source>
        <strain evidence="5">NBRC 1965</strain>
    </source>
</reference>
<dbReference type="PROSITE" id="PS51349">
    <property type="entry name" value="FMN_HYDROXY_ACID_DH_2"/>
    <property type="match status" value="1"/>
</dbReference>
<dbReference type="PROSITE" id="PS00557">
    <property type="entry name" value="FMN_HYDROXY_ACID_DH_1"/>
    <property type="match status" value="1"/>
</dbReference>
<dbReference type="SUPFAM" id="SSF51395">
    <property type="entry name" value="FMN-linked oxidoreductases"/>
    <property type="match status" value="1"/>
</dbReference>
<dbReference type="InterPro" id="IPR000262">
    <property type="entry name" value="FMN-dep_DH"/>
</dbReference>
<dbReference type="InterPro" id="IPR008259">
    <property type="entry name" value="FMN_hydac_DH_AS"/>
</dbReference>
<comment type="cofactor">
    <cofactor evidence="1">
        <name>FMN</name>
        <dbReference type="ChEBI" id="CHEBI:58210"/>
    </cofactor>
</comment>
<sequence>MSFLAGNIIRQTKRVNLSLPKRLLFTSSRSVSKVSVKSDKKFHAAGVTIATGLALFTTHQTLLNDSNKKKKHRIIIIDDDEDDEEEDDDDDVDDEYEAEKREEKRKEAIANKPPLTSILSINDFEAVAKAVLPLGTWGYYSTGSDDEFSLRENHYAYGRIFFRPKCLVDVSDVSLETTLFGCKFDAPFYITAFAGSPMAHSDAELNLIRGAYKEGIPHMIPYQVSFPLDNFMKEAGEGQENFYQVHFYTEKQLAEAPQFFKGIETKYKNVKAIFINVDLPAIGNREKDQKVRALLDPDAGDALAIFASSTVEYKVITWDDIIRIKNSTNLPIALKGVLRKEDVLKAAEIGLSGCIISNHGGRQLDFAMPPVEILAQSKKLLKEKHMDKDFHIFVDGGIRRGSDIIKALCLGAAGVGLGRPFLYAMAGYGQPGVERAAKILKAEMVRDMKLLGVKSIDELNEDLVDIESLKYKGIQTTDSLYGLNYTEMLAPKFKN</sequence>